<reference evidence="3" key="1">
    <citation type="journal article" date="2009" name="Environ. Microbiol.">
        <title>The genome of Polaromonas naphthalenivorans strain CJ2, isolated from coal tar-contaminated sediment, reveals physiological and metabolic versatility and evolution through extensive horizontal gene transfer.</title>
        <authorList>
            <person name="Yagi J.M."/>
            <person name="Sims D."/>
            <person name="Brettin T."/>
            <person name="Bruce D."/>
            <person name="Madsen E.L."/>
        </authorList>
    </citation>
    <scope>NUCLEOTIDE SEQUENCE [LARGE SCALE GENOMIC DNA]</scope>
    <source>
        <strain evidence="3">CJ2</strain>
    </source>
</reference>
<gene>
    <name evidence="2" type="ordered locus">Pnap_2508</name>
</gene>
<accession>A1VQ84</accession>
<proteinExistence type="predicted"/>
<dbReference type="Proteomes" id="UP000000644">
    <property type="component" value="Chromosome"/>
</dbReference>
<keyword evidence="3" id="KW-1185">Reference proteome</keyword>
<evidence type="ECO:0000256" key="1">
    <source>
        <dbReference type="SAM" id="MobiDB-lite"/>
    </source>
</evidence>
<dbReference type="HOGENOM" id="CLU_694178_0_0_4"/>
<dbReference type="eggNOG" id="ENOG502ZTAH">
    <property type="taxonomic scope" value="Bacteria"/>
</dbReference>
<protein>
    <submittedName>
        <fullName evidence="2">Uncharacterized protein</fullName>
    </submittedName>
</protein>
<sequence length="397" mass="45260">MEEPSWRVRAHLPTPPSTNRKWSPEPATCNVLNLHHLFARIKINTRHKFNAHIKPMQEQNPYRTVRRNPDDYSEVSDALGRHFQLRSHDLKNTRDLRTLLLDAAYELQAQPDLTDAHIYLHSCTLAKKRVEIEVEQFKRITQPHIAGRIMLHDIRATAQHSERLAMDGASTVSDPFRKPTTASQEAVLAYFLQRHLQSLPGVSISTIAADTKASLPTIYKVLNTYDHCIEKDPEDKTLRLHYFAQSDWLHWIQRTNQLSSAYFIDRSGAPRSANRLAKELARLQRDDLAVGGLMGALHHLPTLDATNSPQLDILVHGTRRTDLSFITEIDPGLERYKGRTEMAHVVVHFIDRPASLFVYQDGQNWGALPDCIANMQKAGLTHQVNDALQLMKQGQKP</sequence>
<dbReference type="AlphaFoldDB" id="A1VQ84"/>
<organism evidence="2 3">
    <name type="scientific">Polaromonas naphthalenivorans (strain CJ2)</name>
    <dbReference type="NCBI Taxonomy" id="365044"/>
    <lineage>
        <taxon>Bacteria</taxon>
        <taxon>Pseudomonadati</taxon>
        <taxon>Pseudomonadota</taxon>
        <taxon>Betaproteobacteria</taxon>
        <taxon>Burkholderiales</taxon>
        <taxon>Comamonadaceae</taxon>
        <taxon>Polaromonas</taxon>
    </lineage>
</organism>
<evidence type="ECO:0000313" key="2">
    <source>
        <dbReference type="EMBL" id="ABM37812.1"/>
    </source>
</evidence>
<feature type="region of interest" description="Disordered" evidence="1">
    <location>
        <begin position="1"/>
        <end position="23"/>
    </location>
</feature>
<dbReference type="STRING" id="365044.Pnap_2508"/>
<evidence type="ECO:0000313" key="3">
    <source>
        <dbReference type="Proteomes" id="UP000000644"/>
    </source>
</evidence>
<dbReference type="EMBL" id="CP000529">
    <property type="protein sequence ID" value="ABM37812.1"/>
    <property type="molecule type" value="Genomic_DNA"/>
</dbReference>
<dbReference type="KEGG" id="pna:Pnap_2508"/>
<name>A1VQ84_POLNA</name>